<dbReference type="AlphaFoldDB" id="A0A0F8Z1E8"/>
<reference evidence="1" key="1">
    <citation type="journal article" date="2015" name="Nature">
        <title>Complex archaea that bridge the gap between prokaryotes and eukaryotes.</title>
        <authorList>
            <person name="Spang A."/>
            <person name="Saw J.H."/>
            <person name="Jorgensen S.L."/>
            <person name="Zaremba-Niedzwiedzka K."/>
            <person name="Martijn J."/>
            <person name="Lind A.E."/>
            <person name="van Eijk R."/>
            <person name="Schleper C."/>
            <person name="Guy L."/>
            <person name="Ettema T.J."/>
        </authorList>
    </citation>
    <scope>NUCLEOTIDE SEQUENCE</scope>
</reference>
<organism evidence="1">
    <name type="scientific">marine sediment metagenome</name>
    <dbReference type="NCBI Taxonomy" id="412755"/>
    <lineage>
        <taxon>unclassified sequences</taxon>
        <taxon>metagenomes</taxon>
        <taxon>ecological metagenomes</taxon>
    </lineage>
</organism>
<sequence length="387" mass="40708">LVVSKNIDIDGKRFGFGKDNPPSEEEAKALRKKLQTAFNNAFGGFLAVFNLLFTNSDIGLVLESGANLILQSVNIVQISPAPDDFVALTLLSGLTSADIFDLNDPIATATDSLLFIDPNSPSTNSYGISNCEIGAAGDFYQQGVDIAIDSVADNGSGDTRYTTASAHDLAVGQPVVINGFVTQTTYNGTAIVTAIPTTTTFDTATTFVATDTGNMNEQSLESDAIIVNAFNNLGRRDSLAAAEADSTTDILVDIITQNVFEPIQKAVPVSGDFDEDPATERFTVDASTGVATYIGLEPLTCVISFQCRAVKVSGGDPDVTVSLFKNSVQETKTDITVTAPTAPGGVALYTGGLFDVLTNDTFQLFLSNTSNATDITISDLTVTVREA</sequence>
<feature type="non-terminal residue" evidence="1">
    <location>
        <position position="1"/>
    </location>
</feature>
<evidence type="ECO:0000313" key="1">
    <source>
        <dbReference type="EMBL" id="KKK87572.1"/>
    </source>
</evidence>
<gene>
    <name evidence="1" type="ORF">LCGC14_2751900</name>
</gene>
<comment type="caution">
    <text evidence="1">The sequence shown here is derived from an EMBL/GenBank/DDBJ whole genome shotgun (WGS) entry which is preliminary data.</text>
</comment>
<accession>A0A0F8Z1E8</accession>
<protein>
    <submittedName>
        <fullName evidence="1">Uncharacterized protein</fullName>
    </submittedName>
</protein>
<name>A0A0F8Z1E8_9ZZZZ</name>
<proteinExistence type="predicted"/>
<dbReference type="EMBL" id="LAZR01050340">
    <property type="protein sequence ID" value="KKK87572.1"/>
    <property type="molecule type" value="Genomic_DNA"/>
</dbReference>